<evidence type="ECO:0000256" key="2">
    <source>
        <dbReference type="ARBA" id="ARBA00010792"/>
    </source>
</evidence>
<keyword evidence="3 7" id="KW-1003">Cell membrane</keyword>
<accession>A0A3S5ESR4</accession>
<evidence type="ECO:0000256" key="8">
    <source>
        <dbReference type="SAM" id="MobiDB-lite"/>
    </source>
</evidence>
<keyword evidence="11" id="KW-1185">Reference proteome</keyword>
<evidence type="ECO:0000259" key="9">
    <source>
        <dbReference type="Pfam" id="PF09335"/>
    </source>
</evidence>
<dbReference type="InterPro" id="IPR032816">
    <property type="entry name" value="VTT_dom"/>
</dbReference>
<keyword evidence="5 7" id="KW-1133">Transmembrane helix</keyword>
<evidence type="ECO:0000256" key="4">
    <source>
        <dbReference type="ARBA" id="ARBA00022692"/>
    </source>
</evidence>
<dbReference type="RefSeq" id="WP_061786810.1">
    <property type="nucleotide sequence ID" value="NZ_CP072386.1"/>
</dbReference>
<dbReference type="GeneID" id="64407351"/>
<organism evidence="10 11">
    <name type="scientific">Arachnia propionica</name>
    <dbReference type="NCBI Taxonomy" id="1750"/>
    <lineage>
        <taxon>Bacteria</taxon>
        <taxon>Bacillati</taxon>
        <taxon>Actinomycetota</taxon>
        <taxon>Actinomycetes</taxon>
        <taxon>Propionibacteriales</taxon>
        <taxon>Propionibacteriaceae</taxon>
        <taxon>Arachnia</taxon>
    </lineage>
</organism>
<name>A0A3S5ESR4_9ACTN</name>
<feature type="transmembrane region" description="Helical" evidence="7">
    <location>
        <begin position="95"/>
        <end position="124"/>
    </location>
</feature>
<feature type="region of interest" description="Disordered" evidence="8">
    <location>
        <begin position="153"/>
        <end position="173"/>
    </location>
</feature>
<keyword evidence="6 7" id="KW-0472">Membrane</keyword>
<comment type="subcellular location">
    <subcellularLocation>
        <location evidence="1 7">Cell membrane</location>
        <topology evidence="1 7">Multi-pass membrane protein</topology>
    </subcellularLocation>
</comment>
<evidence type="ECO:0000313" key="11">
    <source>
        <dbReference type="Proteomes" id="UP000273044"/>
    </source>
</evidence>
<evidence type="ECO:0000256" key="1">
    <source>
        <dbReference type="ARBA" id="ARBA00004651"/>
    </source>
</evidence>
<dbReference type="Proteomes" id="UP000273044">
    <property type="component" value="Chromosome"/>
</dbReference>
<sequence>MHPQDWNLPYGLTILALFCIVMIRSNGTYWIGRGIVAGTSHTRWRRVLETRPYRMGSSWLNRWGPPAVTLSFLVIGLQTMVNLAAGVARMPMRRYLPAVIVGCTVWAFIWGTGGIISLVLLSMAWEHSPAMTITGLAVMAAAVASFFLFGRGRGGQPSKRRDAPLSADCANEP</sequence>
<dbReference type="Pfam" id="PF09335">
    <property type="entry name" value="VTT_dom"/>
    <property type="match status" value="1"/>
</dbReference>
<feature type="transmembrane region" description="Helical" evidence="7">
    <location>
        <begin position="67"/>
        <end position="88"/>
    </location>
</feature>
<feature type="domain" description="VTT" evidence="9">
    <location>
        <begin position="12"/>
        <end position="113"/>
    </location>
</feature>
<dbReference type="InterPro" id="IPR032818">
    <property type="entry name" value="DedA-like"/>
</dbReference>
<evidence type="ECO:0000256" key="7">
    <source>
        <dbReference type="RuleBase" id="RU367016"/>
    </source>
</evidence>
<dbReference type="AlphaFoldDB" id="A0A3S5ESR4"/>
<evidence type="ECO:0000256" key="5">
    <source>
        <dbReference type="ARBA" id="ARBA00022989"/>
    </source>
</evidence>
<gene>
    <name evidence="10" type="ORF">NCTC12967_01897</name>
</gene>
<protein>
    <submittedName>
        <fullName evidence="10">SNARE associated Golgi protein</fullName>
    </submittedName>
</protein>
<dbReference type="GO" id="GO:0005886">
    <property type="term" value="C:plasma membrane"/>
    <property type="evidence" value="ECO:0007669"/>
    <property type="project" value="UniProtKB-SubCell"/>
</dbReference>
<evidence type="ECO:0000256" key="3">
    <source>
        <dbReference type="ARBA" id="ARBA00022475"/>
    </source>
</evidence>
<dbReference type="PANTHER" id="PTHR30353">
    <property type="entry name" value="INNER MEMBRANE PROTEIN DEDA-RELATED"/>
    <property type="match status" value="1"/>
</dbReference>
<dbReference type="PANTHER" id="PTHR30353:SF0">
    <property type="entry name" value="TRANSMEMBRANE PROTEIN"/>
    <property type="match status" value="1"/>
</dbReference>
<proteinExistence type="inferred from homology"/>
<reference evidence="10 11" key="1">
    <citation type="submission" date="2018-12" db="EMBL/GenBank/DDBJ databases">
        <authorList>
            <consortium name="Pathogen Informatics"/>
        </authorList>
    </citation>
    <scope>NUCLEOTIDE SEQUENCE [LARGE SCALE GENOMIC DNA]</scope>
    <source>
        <strain evidence="10 11">NCTC12967</strain>
    </source>
</reference>
<evidence type="ECO:0000313" key="10">
    <source>
        <dbReference type="EMBL" id="VEH70595.1"/>
    </source>
</evidence>
<feature type="transmembrane region" description="Helical" evidence="7">
    <location>
        <begin position="130"/>
        <end position="150"/>
    </location>
</feature>
<dbReference type="EMBL" id="LR134406">
    <property type="protein sequence ID" value="VEH70595.1"/>
    <property type="molecule type" value="Genomic_DNA"/>
</dbReference>
<comment type="similarity">
    <text evidence="2 7">Belongs to the DedA family.</text>
</comment>
<feature type="transmembrane region" description="Helical" evidence="7">
    <location>
        <begin position="12"/>
        <end position="31"/>
    </location>
</feature>
<keyword evidence="4 7" id="KW-0812">Transmembrane</keyword>
<evidence type="ECO:0000256" key="6">
    <source>
        <dbReference type="ARBA" id="ARBA00023136"/>
    </source>
</evidence>